<dbReference type="SMART" id="SM00418">
    <property type="entry name" value="HTH_ARSR"/>
    <property type="match status" value="1"/>
</dbReference>
<evidence type="ECO:0000256" key="3">
    <source>
        <dbReference type="ARBA" id="ARBA00023163"/>
    </source>
</evidence>
<evidence type="ECO:0000313" key="5">
    <source>
        <dbReference type="EMBL" id="OGY41940.1"/>
    </source>
</evidence>
<dbReference type="SUPFAM" id="SSF46785">
    <property type="entry name" value="Winged helix' DNA-binding domain"/>
    <property type="match status" value="1"/>
</dbReference>
<accession>A0A1G1XQS5</accession>
<name>A0A1G1XQS5_9BACT</name>
<keyword evidence="2" id="KW-0238">DNA-binding</keyword>
<dbReference type="Proteomes" id="UP000176498">
    <property type="component" value="Unassembled WGS sequence"/>
</dbReference>
<keyword evidence="3" id="KW-0804">Transcription</keyword>
<dbReference type="PANTHER" id="PTHR43132:SF2">
    <property type="entry name" value="ARSENICAL RESISTANCE OPERON REPRESSOR ARSR-RELATED"/>
    <property type="match status" value="1"/>
</dbReference>
<dbReference type="InterPro" id="IPR036388">
    <property type="entry name" value="WH-like_DNA-bd_sf"/>
</dbReference>
<dbReference type="InterPro" id="IPR011991">
    <property type="entry name" value="ArsR-like_HTH"/>
</dbReference>
<proteinExistence type="predicted"/>
<sequence>MNFSCCKTKKSKNNLQQNAEFLKIISDSNRLQIICMLNKGERCVCEIWQHLDLPQNLISHHLKVLKDFNLVESKKDGTKVIYSINQKIINKYSSLLAHYLTK</sequence>
<dbReference type="GO" id="GO:0003700">
    <property type="term" value="F:DNA-binding transcription factor activity"/>
    <property type="evidence" value="ECO:0007669"/>
    <property type="project" value="InterPro"/>
</dbReference>
<dbReference type="EMBL" id="MHHZ01000011">
    <property type="protein sequence ID" value="OGY41940.1"/>
    <property type="molecule type" value="Genomic_DNA"/>
</dbReference>
<evidence type="ECO:0000313" key="6">
    <source>
        <dbReference type="Proteomes" id="UP000176498"/>
    </source>
</evidence>
<evidence type="ECO:0000259" key="4">
    <source>
        <dbReference type="PROSITE" id="PS50987"/>
    </source>
</evidence>
<dbReference type="NCBIfam" id="NF033788">
    <property type="entry name" value="HTH_metalloreg"/>
    <property type="match status" value="1"/>
</dbReference>
<dbReference type="CDD" id="cd00090">
    <property type="entry name" value="HTH_ARSR"/>
    <property type="match status" value="1"/>
</dbReference>
<dbReference type="InterPro" id="IPR036390">
    <property type="entry name" value="WH_DNA-bd_sf"/>
</dbReference>
<organism evidence="5 6">
    <name type="scientific">Candidatus Buchananbacteria bacterium RBG_13_36_9</name>
    <dbReference type="NCBI Taxonomy" id="1797530"/>
    <lineage>
        <taxon>Bacteria</taxon>
        <taxon>Candidatus Buchananiibacteriota</taxon>
    </lineage>
</organism>
<evidence type="ECO:0000256" key="1">
    <source>
        <dbReference type="ARBA" id="ARBA00023015"/>
    </source>
</evidence>
<dbReference type="InterPro" id="IPR051011">
    <property type="entry name" value="Metal_resp_trans_reg"/>
</dbReference>
<dbReference type="PANTHER" id="PTHR43132">
    <property type="entry name" value="ARSENICAL RESISTANCE OPERON REPRESSOR ARSR-RELATED"/>
    <property type="match status" value="1"/>
</dbReference>
<dbReference type="AlphaFoldDB" id="A0A1G1XQS5"/>
<gene>
    <name evidence="5" type="ORF">A2Y82_05105</name>
</gene>
<evidence type="ECO:0000256" key="2">
    <source>
        <dbReference type="ARBA" id="ARBA00023125"/>
    </source>
</evidence>
<comment type="caution">
    <text evidence="5">The sequence shown here is derived from an EMBL/GenBank/DDBJ whole genome shotgun (WGS) entry which is preliminary data.</text>
</comment>
<dbReference type="PROSITE" id="PS50987">
    <property type="entry name" value="HTH_ARSR_2"/>
    <property type="match status" value="1"/>
</dbReference>
<dbReference type="GO" id="GO:0003677">
    <property type="term" value="F:DNA binding"/>
    <property type="evidence" value="ECO:0007669"/>
    <property type="project" value="UniProtKB-KW"/>
</dbReference>
<dbReference type="Pfam" id="PF01022">
    <property type="entry name" value="HTH_5"/>
    <property type="match status" value="1"/>
</dbReference>
<dbReference type="PRINTS" id="PR00778">
    <property type="entry name" value="HTHARSR"/>
</dbReference>
<dbReference type="InterPro" id="IPR001845">
    <property type="entry name" value="HTH_ArsR_DNA-bd_dom"/>
</dbReference>
<feature type="domain" description="HTH arsR-type" evidence="4">
    <location>
        <begin position="10"/>
        <end position="102"/>
    </location>
</feature>
<protein>
    <recommendedName>
        <fullName evidence="4">HTH arsR-type domain-containing protein</fullName>
    </recommendedName>
</protein>
<reference evidence="5 6" key="1">
    <citation type="journal article" date="2016" name="Nat. Commun.">
        <title>Thousands of microbial genomes shed light on interconnected biogeochemical processes in an aquifer system.</title>
        <authorList>
            <person name="Anantharaman K."/>
            <person name="Brown C.T."/>
            <person name="Hug L.A."/>
            <person name="Sharon I."/>
            <person name="Castelle C.J."/>
            <person name="Probst A.J."/>
            <person name="Thomas B.C."/>
            <person name="Singh A."/>
            <person name="Wilkins M.J."/>
            <person name="Karaoz U."/>
            <person name="Brodie E.L."/>
            <person name="Williams K.H."/>
            <person name="Hubbard S.S."/>
            <person name="Banfield J.F."/>
        </authorList>
    </citation>
    <scope>NUCLEOTIDE SEQUENCE [LARGE SCALE GENOMIC DNA]</scope>
</reference>
<dbReference type="Gene3D" id="1.10.10.10">
    <property type="entry name" value="Winged helix-like DNA-binding domain superfamily/Winged helix DNA-binding domain"/>
    <property type="match status" value="1"/>
</dbReference>
<keyword evidence="1" id="KW-0805">Transcription regulation</keyword>